<evidence type="ECO:0000313" key="2">
    <source>
        <dbReference type="Proteomes" id="UP001060164"/>
    </source>
</evidence>
<reference evidence="1" key="1">
    <citation type="journal article" date="2022" name="Cell">
        <title>Design, construction, and in vivo augmentation of a complex gut microbiome.</title>
        <authorList>
            <person name="Cheng A.G."/>
            <person name="Ho P.Y."/>
            <person name="Aranda-Diaz A."/>
            <person name="Jain S."/>
            <person name="Yu F.B."/>
            <person name="Meng X."/>
            <person name="Wang M."/>
            <person name="Iakiviak M."/>
            <person name="Nagashima K."/>
            <person name="Zhao A."/>
            <person name="Murugkar P."/>
            <person name="Patil A."/>
            <person name="Atabakhsh K."/>
            <person name="Weakley A."/>
            <person name="Yan J."/>
            <person name="Brumbaugh A.R."/>
            <person name="Higginbottom S."/>
            <person name="Dimas A."/>
            <person name="Shiver A.L."/>
            <person name="Deutschbauer A."/>
            <person name="Neff N."/>
            <person name="Sonnenburg J.L."/>
            <person name="Huang K.C."/>
            <person name="Fischbach M.A."/>
        </authorList>
    </citation>
    <scope>NUCLEOTIDE SEQUENCE</scope>
    <source>
        <strain evidence="1">DSM 19829</strain>
    </source>
</reference>
<dbReference type="RefSeq" id="WP_028529290.1">
    <property type="nucleotide sequence ID" value="NZ_CABLBR010000021.1"/>
</dbReference>
<protein>
    <recommendedName>
        <fullName evidence="3">Transposase, YhgA-like</fullName>
    </recommendedName>
</protein>
<evidence type="ECO:0000313" key="1">
    <source>
        <dbReference type="EMBL" id="UWP58233.1"/>
    </source>
</evidence>
<organism evidence="1 2">
    <name type="scientific">Ruminococcus gauvreauii</name>
    <dbReference type="NCBI Taxonomy" id="438033"/>
    <lineage>
        <taxon>Bacteria</taxon>
        <taxon>Bacillati</taxon>
        <taxon>Bacillota</taxon>
        <taxon>Clostridia</taxon>
        <taxon>Eubacteriales</taxon>
        <taxon>Oscillospiraceae</taxon>
        <taxon>Ruminococcus</taxon>
    </lineage>
</organism>
<keyword evidence="2" id="KW-1185">Reference proteome</keyword>
<gene>
    <name evidence="1" type="ORF">NQ502_12690</name>
</gene>
<name>A0ABY5VFH5_9FIRM</name>
<dbReference type="EMBL" id="CP102290">
    <property type="protein sequence ID" value="UWP58233.1"/>
    <property type="molecule type" value="Genomic_DNA"/>
</dbReference>
<accession>A0ABY5VFH5</accession>
<evidence type="ECO:0008006" key="3">
    <source>
        <dbReference type="Google" id="ProtNLM"/>
    </source>
</evidence>
<sequence length="328" mass="38322">MKKQVIYKAKDSEVRSRLNRAEIFADVFNGAFFKGEQVIRAENLQEQDSSQSGRIEARDGTDVVIRRYRDVKKSGSVDMNLAILAIEGQRQVDFGMPARTMLYDAVDYWKQIQEIEGRHRQRKDLLPGTEFLSGLKKEDRLLPVLTAVVHYGERQEWDGPMSLHDMLAFPGEARVWREFVPDYPIHLVNCRTVDPEDFCTGLREVFELLRVAADKRGMREFLKEHENHYRNLDAERSDLVAAFLKIPLLQERKMRYRNKEGGVDMCTAIDEMILDGRREGEKRGEKRGEDKSLALLQKLLEENRLDDARRVCTDEAYRQKLYEEYQLS</sequence>
<proteinExistence type="predicted"/>
<dbReference type="Proteomes" id="UP001060164">
    <property type="component" value="Chromosome"/>
</dbReference>